<sequence length="204" mass="22910">MQGSNVGGIWMIKDEANSSVREGPCETTPLLAVRKARYIEYRAKREAKEKAEANEQARQEARKAAGKAKPLPELDEKTCLLIVAVENDDDVTMTDLTINSTPSTLPTSPTSIAQSTAIILHQPKIIFNQHARHQTKQYVQHIPLQHHPIILHHDVYAAMQSRYEFCLNIRDRNQRSSAIPTLLPQGLGERLPLSVVGRKCFEIV</sequence>
<feature type="compositionally biased region" description="Basic and acidic residues" evidence="1">
    <location>
        <begin position="47"/>
        <end position="63"/>
    </location>
</feature>
<gene>
    <name evidence="2" type="ORF">RhiirA1_472043</name>
</gene>
<dbReference type="Proteomes" id="UP000232688">
    <property type="component" value="Unassembled WGS sequence"/>
</dbReference>
<evidence type="ECO:0000313" key="3">
    <source>
        <dbReference type="Proteomes" id="UP000232688"/>
    </source>
</evidence>
<name>A0A2N0R349_9GLOM</name>
<protein>
    <submittedName>
        <fullName evidence="2">Uncharacterized protein</fullName>
    </submittedName>
</protein>
<dbReference type="VEuPathDB" id="FungiDB:RhiirA1_472043"/>
<evidence type="ECO:0000313" key="2">
    <source>
        <dbReference type="EMBL" id="PKC57737.1"/>
    </source>
</evidence>
<dbReference type="AlphaFoldDB" id="A0A2N0R349"/>
<organism evidence="2 3">
    <name type="scientific">Rhizophagus irregularis</name>
    <dbReference type="NCBI Taxonomy" id="588596"/>
    <lineage>
        <taxon>Eukaryota</taxon>
        <taxon>Fungi</taxon>
        <taxon>Fungi incertae sedis</taxon>
        <taxon>Mucoromycota</taxon>
        <taxon>Glomeromycotina</taxon>
        <taxon>Glomeromycetes</taxon>
        <taxon>Glomerales</taxon>
        <taxon>Glomeraceae</taxon>
        <taxon>Rhizophagus</taxon>
    </lineage>
</organism>
<accession>A0A2N0R349</accession>
<reference evidence="2 3" key="1">
    <citation type="submission" date="2017-10" db="EMBL/GenBank/DDBJ databases">
        <title>Extensive intraspecific genome diversity in a model arbuscular mycorrhizal fungus.</title>
        <authorList>
            <person name="Chen E.C.H."/>
            <person name="Morin E."/>
            <person name="Baudet D."/>
            <person name="Noel J."/>
            <person name="Ndikumana S."/>
            <person name="Charron P."/>
            <person name="St-Onge C."/>
            <person name="Giorgi J."/>
            <person name="Grigoriev I.V."/>
            <person name="Roux C."/>
            <person name="Martin F.M."/>
            <person name="Corradi N."/>
        </authorList>
    </citation>
    <scope>NUCLEOTIDE SEQUENCE [LARGE SCALE GENOMIC DNA]</scope>
    <source>
        <strain evidence="2 3">A1</strain>
    </source>
</reference>
<dbReference type="VEuPathDB" id="FungiDB:FUN_011419"/>
<proteinExistence type="predicted"/>
<evidence type="ECO:0000256" key="1">
    <source>
        <dbReference type="SAM" id="MobiDB-lite"/>
    </source>
</evidence>
<reference evidence="2 3" key="2">
    <citation type="submission" date="2017-10" db="EMBL/GenBank/DDBJ databases">
        <title>Genome analyses suggest a sexual origin of heterokaryosis in a supposedly ancient asexual fungus.</title>
        <authorList>
            <person name="Corradi N."/>
            <person name="Sedzielewska K."/>
            <person name="Noel J."/>
            <person name="Charron P."/>
            <person name="Farinelli L."/>
            <person name="Marton T."/>
            <person name="Kruger M."/>
            <person name="Pelin A."/>
            <person name="Brachmann A."/>
            <person name="Corradi N."/>
        </authorList>
    </citation>
    <scope>NUCLEOTIDE SEQUENCE [LARGE SCALE GENOMIC DNA]</scope>
    <source>
        <strain evidence="2 3">A1</strain>
    </source>
</reference>
<dbReference type="EMBL" id="LLXH01001735">
    <property type="protein sequence ID" value="PKC57737.1"/>
    <property type="molecule type" value="Genomic_DNA"/>
</dbReference>
<comment type="caution">
    <text evidence="2">The sequence shown here is derived from an EMBL/GenBank/DDBJ whole genome shotgun (WGS) entry which is preliminary data.</text>
</comment>
<feature type="region of interest" description="Disordered" evidence="1">
    <location>
        <begin position="47"/>
        <end position="69"/>
    </location>
</feature>